<accession>A0A401GZG1</accession>
<dbReference type="AlphaFoldDB" id="A0A401GZG1"/>
<dbReference type="InParanoid" id="A0A401GZG1"/>
<dbReference type="EMBL" id="BFAD01000011">
    <property type="protein sequence ID" value="GBE87566.1"/>
    <property type="molecule type" value="Genomic_DNA"/>
</dbReference>
<sequence length="81" mass="9227">MQKIVGIGSVIDGKFRRFLFYDGIFDQLKRMVKPSNCCQPYTFIKSGPSSQTCEGKLKRMKPLYGEAFDRLKNIASADSIR</sequence>
<protein>
    <submittedName>
        <fullName evidence="1">Uncharacterized protein</fullName>
    </submittedName>
</protein>
<gene>
    <name evidence="1" type="ORF">SCP_1102430</name>
</gene>
<keyword evidence="2" id="KW-1185">Reference proteome</keyword>
<organism evidence="1 2">
    <name type="scientific">Sparassis crispa</name>
    <dbReference type="NCBI Taxonomy" id="139825"/>
    <lineage>
        <taxon>Eukaryota</taxon>
        <taxon>Fungi</taxon>
        <taxon>Dikarya</taxon>
        <taxon>Basidiomycota</taxon>
        <taxon>Agaricomycotina</taxon>
        <taxon>Agaricomycetes</taxon>
        <taxon>Polyporales</taxon>
        <taxon>Sparassidaceae</taxon>
        <taxon>Sparassis</taxon>
    </lineage>
</organism>
<dbReference type="RefSeq" id="XP_027618479.1">
    <property type="nucleotide sequence ID" value="XM_027762678.1"/>
</dbReference>
<reference evidence="1 2" key="1">
    <citation type="journal article" date="2018" name="Sci. Rep.">
        <title>Genome sequence of the cauliflower mushroom Sparassis crispa (Hanabiratake) and its association with beneficial usage.</title>
        <authorList>
            <person name="Kiyama R."/>
            <person name="Furutani Y."/>
            <person name="Kawaguchi K."/>
            <person name="Nakanishi T."/>
        </authorList>
    </citation>
    <scope>NUCLEOTIDE SEQUENCE [LARGE SCALE GENOMIC DNA]</scope>
</reference>
<proteinExistence type="predicted"/>
<evidence type="ECO:0000313" key="1">
    <source>
        <dbReference type="EMBL" id="GBE87566.1"/>
    </source>
</evidence>
<evidence type="ECO:0000313" key="2">
    <source>
        <dbReference type="Proteomes" id="UP000287166"/>
    </source>
</evidence>
<dbReference type="Proteomes" id="UP000287166">
    <property type="component" value="Unassembled WGS sequence"/>
</dbReference>
<dbReference type="GeneID" id="38784483"/>
<comment type="caution">
    <text evidence="1">The sequence shown here is derived from an EMBL/GenBank/DDBJ whole genome shotgun (WGS) entry which is preliminary data.</text>
</comment>
<name>A0A401GZG1_9APHY</name>